<dbReference type="InterPro" id="IPR004398">
    <property type="entry name" value="RNA_MeTrfase_RsmD"/>
</dbReference>
<proteinExistence type="predicted"/>
<dbReference type="PANTHER" id="PTHR43542">
    <property type="entry name" value="METHYLTRANSFERASE"/>
    <property type="match status" value="1"/>
</dbReference>
<dbReference type="Gene3D" id="3.40.50.150">
    <property type="entry name" value="Vaccinia Virus protein VP39"/>
    <property type="match status" value="1"/>
</dbReference>
<dbReference type="EMBL" id="HBNR01080161">
    <property type="protein sequence ID" value="CAE4657045.1"/>
    <property type="molecule type" value="Transcribed_RNA"/>
</dbReference>
<keyword evidence="1" id="KW-0489">Methyltransferase</keyword>
<feature type="region of interest" description="Disordered" evidence="3">
    <location>
        <begin position="89"/>
        <end position="118"/>
    </location>
</feature>
<dbReference type="SUPFAM" id="SSF53335">
    <property type="entry name" value="S-adenosyl-L-methionine-dependent methyltransferases"/>
    <property type="match status" value="1"/>
</dbReference>
<dbReference type="PANTHER" id="PTHR43542:SF1">
    <property type="entry name" value="METHYLTRANSFERASE"/>
    <property type="match status" value="1"/>
</dbReference>
<evidence type="ECO:0000256" key="3">
    <source>
        <dbReference type="SAM" id="MobiDB-lite"/>
    </source>
</evidence>
<dbReference type="GO" id="GO:0031167">
    <property type="term" value="P:rRNA methylation"/>
    <property type="evidence" value="ECO:0007669"/>
    <property type="project" value="InterPro"/>
</dbReference>
<name>A0A7S4SVL8_9DINO</name>
<protein>
    <submittedName>
        <fullName evidence="4">Uncharacterized protein</fullName>
    </submittedName>
</protein>
<organism evidence="4">
    <name type="scientific">Alexandrium monilatum</name>
    <dbReference type="NCBI Taxonomy" id="311494"/>
    <lineage>
        <taxon>Eukaryota</taxon>
        <taxon>Sar</taxon>
        <taxon>Alveolata</taxon>
        <taxon>Dinophyceae</taxon>
        <taxon>Gonyaulacales</taxon>
        <taxon>Pyrocystaceae</taxon>
        <taxon>Alexandrium</taxon>
    </lineage>
</organism>
<gene>
    <name evidence="4" type="ORF">AMON00008_LOCUS57236</name>
</gene>
<evidence type="ECO:0000313" key="4">
    <source>
        <dbReference type="EMBL" id="CAE4657045.1"/>
    </source>
</evidence>
<feature type="compositionally biased region" description="Gly residues" evidence="3">
    <location>
        <begin position="170"/>
        <end position="179"/>
    </location>
</feature>
<feature type="compositionally biased region" description="Low complexity" evidence="3">
    <location>
        <begin position="109"/>
        <end position="118"/>
    </location>
</feature>
<accession>A0A7S4SVL8</accession>
<feature type="region of interest" description="Disordered" evidence="3">
    <location>
        <begin position="140"/>
        <end position="195"/>
    </location>
</feature>
<dbReference type="AlphaFoldDB" id="A0A7S4SVL8"/>
<dbReference type="GO" id="GO:0008168">
    <property type="term" value="F:methyltransferase activity"/>
    <property type="evidence" value="ECO:0007669"/>
    <property type="project" value="UniProtKB-KW"/>
</dbReference>
<evidence type="ECO:0000256" key="2">
    <source>
        <dbReference type="ARBA" id="ARBA00022679"/>
    </source>
</evidence>
<sequence length="578" mass="62897">MAQGCTGRPPLCLPPFRGPLARGALAAGMALAPPEPPGVLRGLPALRRPVALRLPGLTLDWRDVEATRFSRRCATVGYCLPHLRLAPRQPPRTWRPGPPAGALRRRHGQQGLRRGAPRSPWAAAAAAGLFVLAASRGQQRALRGRRPRGQRLVVAAEPPKGGDIVEEGEQAGGAGGAGASGAAAGASPADDIMPRDARGSQIDVLLPGPDELVNTDVPNKFLEIHRQRRTKTLGGGPGHVKGRSKRSRQKVEWRLKQGAPLAHKNWDFPSRLRVSTGIARRRRLEQPPVHIRPMMERVREALFNQVTAMHLFEDRSVRMLDLFAGTGSAGIEALSRGAAECIFVDSSTECIDCCLANAWLAGFMDQDEAAKGPMNERANAETAPLMMVGGARAKVQIELHRAQVARQPVGAVHADVFDFLENPEKYGMVNRSFNLIIASPPYNEVSYRQLCTALAKTELLERDGLVCLEYPRELGVLPPVLCAPFEDPDDADDVAAGVPVLHGLRNRLYGTTVLSIYCKLPTGARGRTGEARPWEFTESMVAKKLLTRTRDLWRTPSLFADNGERGFANPKKAPRLKK</sequence>
<dbReference type="Pfam" id="PF03602">
    <property type="entry name" value="Cons_hypoth95"/>
    <property type="match status" value="1"/>
</dbReference>
<evidence type="ECO:0000256" key="1">
    <source>
        <dbReference type="ARBA" id="ARBA00022603"/>
    </source>
</evidence>
<reference evidence="4" key="1">
    <citation type="submission" date="2021-01" db="EMBL/GenBank/DDBJ databases">
        <authorList>
            <person name="Corre E."/>
            <person name="Pelletier E."/>
            <person name="Niang G."/>
            <person name="Scheremetjew M."/>
            <person name="Finn R."/>
            <person name="Kale V."/>
            <person name="Holt S."/>
            <person name="Cochrane G."/>
            <person name="Meng A."/>
            <person name="Brown T."/>
            <person name="Cohen L."/>
        </authorList>
    </citation>
    <scope>NUCLEOTIDE SEQUENCE</scope>
    <source>
        <strain evidence="4">CCMP3105</strain>
    </source>
</reference>
<dbReference type="InterPro" id="IPR029063">
    <property type="entry name" value="SAM-dependent_MTases_sf"/>
</dbReference>
<keyword evidence="2" id="KW-0808">Transferase</keyword>